<sequence length="181" mass="20901">MSFFELWRSMKEREELLKRANERRLLPSQLKRLLTDAGVRAALQETKMASLLPPVGTETFRRFTPASLEEIQRQQARKKQVPADDRPKPASDLEAGKPLPFFYGNRPPELQNIPLEELDPFYQSQKTFIVLGKGNIVHRFNAESVFYLLSAFNPLRTVAIRMLIHSYPLLVNEYLINCATI</sequence>
<dbReference type="AlphaFoldDB" id="A0A6J2PW13"/>
<accession>A0A6J2PW13</accession>
<dbReference type="GeneID" id="115009696"/>
<proteinExistence type="predicted"/>
<evidence type="ECO:0000313" key="3">
    <source>
        <dbReference type="RefSeq" id="XP_029289725.1"/>
    </source>
</evidence>
<keyword evidence="2" id="KW-1185">Reference proteome</keyword>
<dbReference type="InParanoid" id="A0A6J2PW13"/>
<feature type="region of interest" description="Disordered" evidence="1">
    <location>
        <begin position="74"/>
        <end position="97"/>
    </location>
</feature>
<reference evidence="3" key="1">
    <citation type="submission" date="2025-08" db="UniProtKB">
        <authorList>
            <consortium name="RefSeq"/>
        </authorList>
    </citation>
    <scope>IDENTIFICATION</scope>
</reference>
<dbReference type="RefSeq" id="XP_029289725.1">
    <property type="nucleotide sequence ID" value="XM_029433865.1"/>
</dbReference>
<dbReference type="KEGG" id="cgob:115009696"/>
<protein>
    <submittedName>
        <fullName evidence="3">Sodium channel protein type 4 subunit alpha B-like</fullName>
    </submittedName>
</protein>
<feature type="compositionally biased region" description="Basic and acidic residues" evidence="1">
    <location>
        <begin position="81"/>
        <end position="95"/>
    </location>
</feature>
<evidence type="ECO:0000313" key="2">
    <source>
        <dbReference type="Proteomes" id="UP000504630"/>
    </source>
</evidence>
<evidence type="ECO:0000256" key="1">
    <source>
        <dbReference type="SAM" id="MobiDB-lite"/>
    </source>
</evidence>
<name>A0A6J2PW13_COTGO</name>
<gene>
    <name evidence="3" type="primary">LOC115009696</name>
</gene>
<organism evidence="2 3">
    <name type="scientific">Cottoperca gobio</name>
    <name type="common">Frogmouth</name>
    <name type="synonym">Aphritis gobio</name>
    <dbReference type="NCBI Taxonomy" id="56716"/>
    <lineage>
        <taxon>Eukaryota</taxon>
        <taxon>Metazoa</taxon>
        <taxon>Chordata</taxon>
        <taxon>Craniata</taxon>
        <taxon>Vertebrata</taxon>
        <taxon>Euteleostomi</taxon>
        <taxon>Actinopterygii</taxon>
        <taxon>Neopterygii</taxon>
        <taxon>Teleostei</taxon>
        <taxon>Neoteleostei</taxon>
        <taxon>Acanthomorphata</taxon>
        <taxon>Eupercaria</taxon>
        <taxon>Perciformes</taxon>
        <taxon>Notothenioidei</taxon>
        <taxon>Bovichtidae</taxon>
        <taxon>Cottoperca</taxon>
    </lineage>
</organism>
<dbReference type="Proteomes" id="UP000504630">
    <property type="component" value="Chromosome 6"/>
</dbReference>
<dbReference type="OrthoDB" id="2984333at2759"/>